<reference evidence="1 2" key="1">
    <citation type="submission" date="2020-08" db="EMBL/GenBank/DDBJ databases">
        <title>Genome sequence of Hymenobacter qilianensis JCM 19763T.</title>
        <authorList>
            <person name="Hyun D.-W."/>
            <person name="Bae J.-W."/>
        </authorList>
    </citation>
    <scope>NUCLEOTIDE SEQUENCE [LARGE SCALE GENOMIC DNA]</scope>
    <source>
        <strain evidence="1 2">JCM 19763</strain>
    </source>
</reference>
<name>A0A7H0GZF2_9BACT</name>
<accession>A0A7H0GZF2</accession>
<dbReference type="AlphaFoldDB" id="A0A7H0GZF2"/>
<dbReference type="KEGG" id="hqi:H9L05_09050"/>
<gene>
    <name evidence="1" type="ORF">H9L05_09050</name>
</gene>
<evidence type="ECO:0000313" key="1">
    <source>
        <dbReference type="EMBL" id="QNP53668.1"/>
    </source>
</evidence>
<dbReference type="EMBL" id="CP060784">
    <property type="protein sequence ID" value="QNP53668.1"/>
    <property type="molecule type" value="Genomic_DNA"/>
</dbReference>
<keyword evidence="2" id="KW-1185">Reference proteome</keyword>
<evidence type="ECO:0000313" key="2">
    <source>
        <dbReference type="Proteomes" id="UP000516093"/>
    </source>
</evidence>
<sequence length="72" mass="8039">MLRIQPSTHTYFKLHVNMQDNLVPQAAAFVATRNVKLNAGAGAGMARIARFILGQKDIRNCVPFLMNRDNVI</sequence>
<protein>
    <submittedName>
        <fullName evidence="1">Uncharacterized protein</fullName>
    </submittedName>
</protein>
<dbReference type="Proteomes" id="UP000516093">
    <property type="component" value="Chromosome"/>
</dbReference>
<organism evidence="1 2">
    <name type="scientific">Hymenobacter qilianensis</name>
    <dbReference type="NCBI Taxonomy" id="1385715"/>
    <lineage>
        <taxon>Bacteria</taxon>
        <taxon>Pseudomonadati</taxon>
        <taxon>Bacteroidota</taxon>
        <taxon>Cytophagia</taxon>
        <taxon>Cytophagales</taxon>
        <taxon>Hymenobacteraceae</taxon>
        <taxon>Hymenobacter</taxon>
    </lineage>
</organism>
<proteinExistence type="predicted"/>
<dbReference type="RefSeq" id="WP_187733877.1">
    <property type="nucleotide sequence ID" value="NZ_CP060784.1"/>
</dbReference>